<dbReference type="PANTHER" id="PTHR12677">
    <property type="entry name" value="GOLGI APPARATUS MEMBRANE PROTEIN TVP38-RELATED"/>
    <property type="match status" value="1"/>
</dbReference>
<evidence type="ECO:0000256" key="6">
    <source>
        <dbReference type="RuleBase" id="RU366058"/>
    </source>
</evidence>
<keyword evidence="10" id="KW-1185">Reference proteome</keyword>
<evidence type="ECO:0000256" key="4">
    <source>
        <dbReference type="ARBA" id="ARBA00022989"/>
    </source>
</evidence>
<evidence type="ECO:0000256" key="7">
    <source>
        <dbReference type="SAM" id="MobiDB-lite"/>
    </source>
</evidence>
<dbReference type="PANTHER" id="PTHR12677:SF59">
    <property type="entry name" value="GOLGI APPARATUS MEMBRANE PROTEIN TVP38-RELATED"/>
    <property type="match status" value="1"/>
</dbReference>
<dbReference type="InterPro" id="IPR015414">
    <property type="entry name" value="TMEM64"/>
</dbReference>
<gene>
    <name evidence="9" type="ORF">A8M32_17290</name>
</gene>
<feature type="region of interest" description="Disordered" evidence="7">
    <location>
        <begin position="1"/>
        <end position="28"/>
    </location>
</feature>
<feature type="transmembrane region" description="Helical" evidence="6">
    <location>
        <begin position="108"/>
        <end position="134"/>
    </location>
</feature>
<dbReference type="AlphaFoldDB" id="A0A1E3V9J1"/>
<feature type="transmembrane region" description="Helical" evidence="6">
    <location>
        <begin position="76"/>
        <end position="96"/>
    </location>
</feature>
<dbReference type="OrthoDB" id="9779114at2"/>
<keyword evidence="4 6" id="KW-1133">Transmembrane helix</keyword>
<comment type="caution">
    <text evidence="9">The sequence shown here is derived from an EMBL/GenBank/DDBJ whole genome shotgun (WGS) entry which is preliminary data.</text>
</comment>
<reference evidence="10" key="1">
    <citation type="submission" date="2016-05" db="EMBL/GenBank/DDBJ databases">
        <authorList>
            <person name="Li Y."/>
        </authorList>
    </citation>
    <scope>NUCLEOTIDE SEQUENCE [LARGE SCALE GENOMIC DNA]</scope>
    <source>
        <strain evidence="10">YIC4027</strain>
    </source>
</reference>
<keyword evidence="5 6" id="KW-0472">Membrane</keyword>
<dbReference type="STRING" id="1752398.A8M32_17290"/>
<evidence type="ECO:0000313" key="9">
    <source>
        <dbReference type="EMBL" id="ODR90304.1"/>
    </source>
</evidence>
<keyword evidence="2 6" id="KW-1003">Cell membrane</keyword>
<evidence type="ECO:0000256" key="2">
    <source>
        <dbReference type="ARBA" id="ARBA00022475"/>
    </source>
</evidence>
<dbReference type="Pfam" id="PF09335">
    <property type="entry name" value="VTT_dom"/>
    <property type="match status" value="1"/>
</dbReference>
<comment type="subcellular location">
    <subcellularLocation>
        <location evidence="1 6">Cell membrane</location>
        <topology evidence="1 6">Multi-pass membrane protein</topology>
    </subcellularLocation>
</comment>
<comment type="similarity">
    <text evidence="6">Belongs to the TVP38/TMEM64 family.</text>
</comment>
<evidence type="ECO:0000256" key="1">
    <source>
        <dbReference type="ARBA" id="ARBA00004651"/>
    </source>
</evidence>
<dbReference type="GO" id="GO:0005886">
    <property type="term" value="C:plasma membrane"/>
    <property type="evidence" value="ECO:0007669"/>
    <property type="project" value="UniProtKB-SubCell"/>
</dbReference>
<accession>A0A1E3V9J1</accession>
<proteinExistence type="inferred from homology"/>
<dbReference type="EMBL" id="LYBW01000060">
    <property type="protein sequence ID" value="ODR90304.1"/>
    <property type="molecule type" value="Genomic_DNA"/>
</dbReference>
<feature type="transmembrane region" description="Helical" evidence="6">
    <location>
        <begin position="239"/>
        <end position="256"/>
    </location>
</feature>
<sequence length="266" mass="28274">MGPELSDGAEDEASVNASPSRTGGEAGGGRSPWRFAPFALLVAGGVACYTLGLQRYLTLSALVDHSEALSAYVGAYPVRSALTFFSVYVIVVVFSIPAASVLTITAGFLFGCLLGSVIAIAAASLGACLLFVAARGALRDLLRRRAGRFIERLAAGFRRDAFHYLLILRLVPVFPFFIVNIAPAFFDVKLRTFAAATLLGIVPGTFAYAWLGCGLDEVIAHAAAGVRALSPSDFATRHISLALLALALIAALPLVYRRIQLRRREN</sequence>
<organism evidence="9 10">
    <name type="scientific">Sinorhizobium alkalisoli</name>
    <dbReference type="NCBI Taxonomy" id="1752398"/>
    <lineage>
        <taxon>Bacteria</taxon>
        <taxon>Pseudomonadati</taxon>
        <taxon>Pseudomonadota</taxon>
        <taxon>Alphaproteobacteria</taxon>
        <taxon>Hyphomicrobiales</taxon>
        <taxon>Rhizobiaceae</taxon>
        <taxon>Sinorhizobium/Ensifer group</taxon>
        <taxon>Sinorhizobium</taxon>
    </lineage>
</organism>
<evidence type="ECO:0000256" key="5">
    <source>
        <dbReference type="ARBA" id="ARBA00023136"/>
    </source>
</evidence>
<evidence type="ECO:0000256" key="3">
    <source>
        <dbReference type="ARBA" id="ARBA00022692"/>
    </source>
</evidence>
<feature type="transmembrane region" description="Helical" evidence="6">
    <location>
        <begin position="35"/>
        <end position="56"/>
    </location>
</feature>
<name>A0A1E3V9J1_9HYPH</name>
<evidence type="ECO:0000259" key="8">
    <source>
        <dbReference type="Pfam" id="PF09335"/>
    </source>
</evidence>
<dbReference type="InterPro" id="IPR032816">
    <property type="entry name" value="VTT_dom"/>
</dbReference>
<keyword evidence="3 6" id="KW-0812">Transmembrane</keyword>
<protein>
    <recommendedName>
        <fullName evidence="6">TVP38/TMEM64 family membrane protein</fullName>
    </recommendedName>
</protein>
<evidence type="ECO:0000313" key="10">
    <source>
        <dbReference type="Proteomes" id="UP000094342"/>
    </source>
</evidence>
<dbReference type="Proteomes" id="UP000094342">
    <property type="component" value="Unassembled WGS sequence"/>
</dbReference>
<feature type="transmembrane region" description="Helical" evidence="6">
    <location>
        <begin position="161"/>
        <end position="186"/>
    </location>
</feature>
<feature type="domain" description="VTT" evidence="8">
    <location>
        <begin position="99"/>
        <end position="212"/>
    </location>
</feature>
<dbReference type="RefSeq" id="WP_069460006.1">
    <property type="nucleotide sequence ID" value="NZ_LYBW01000060.1"/>
</dbReference>